<dbReference type="PROSITE" id="PS00059">
    <property type="entry name" value="ADH_ZINC"/>
    <property type="match status" value="1"/>
</dbReference>
<gene>
    <name evidence="8" type="ORF">LTR78_009544</name>
</gene>
<evidence type="ECO:0000256" key="6">
    <source>
        <dbReference type="RuleBase" id="RU361277"/>
    </source>
</evidence>
<evidence type="ECO:0000256" key="2">
    <source>
        <dbReference type="ARBA" id="ARBA00008072"/>
    </source>
</evidence>
<proteinExistence type="inferred from homology"/>
<dbReference type="GO" id="GO:0016491">
    <property type="term" value="F:oxidoreductase activity"/>
    <property type="evidence" value="ECO:0007669"/>
    <property type="project" value="UniProtKB-KW"/>
</dbReference>
<dbReference type="InterPro" id="IPR013154">
    <property type="entry name" value="ADH-like_N"/>
</dbReference>
<organism evidence="8 9">
    <name type="scientific">Recurvomyces mirabilis</name>
    <dbReference type="NCBI Taxonomy" id="574656"/>
    <lineage>
        <taxon>Eukaryota</taxon>
        <taxon>Fungi</taxon>
        <taxon>Dikarya</taxon>
        <taxon>Ascomycota</taxon>
        <taxon>Pezizomycotina</taxon>
        <taxon>Dothideomycetes</taxon>
        <taxon>Dothideomycetidae</taxon>
        <taxon>Mycosphaerellales</taxon>
        <taxon>Teratosphaeriaceae</taxon>
        <taxon>Recurvomyces</taxon>
    </lineage>
</organism>
<dbReference type="InterPro" id="IPR013149">
    <property type="entry name" value="ADH-like_C"/>
</dbReference>
<dbReference type="PANTHER" id="PTHR42940">
    <property type="entry name" value="ALCOHOL DEHYDROGENASE 1-RELATED"/>
    <property type="match status" value="1"/>
</dbReference>
<comment type="similarity">
    <text evidence="2 6">Belongs to the zinc-containing alcohol dehydrogenase family.</text>
</comment>
<dbReference type="InterPro" id="IPR036291">
    <property type="entry name" value="NAD(P)-bd_dom_sf"/>
</dbReference>
<evidence type="ECO:0000256" key="3">
    <source>
        <dbReference type="ARBA" id="ARBA00022723"/>
    </source>
</evidence>
<dbReference type="SMART" id="SM00829">
    <property type="entry name" value="PKS_ER"/>
    <property type="match status" value="1"/>
</dbReference>
<evidence type="ECO:0000313" key="8">
    <source>
        <dbReference type="EMBL" id="KAK3670576.1"/>
    </source>
</evidence>
<dbReference type="CDD" id="cd08254">
    <property type="entry name" value="hydroxyacyl_CoA_DH"/>
    <property type="match status" value="1"/>
</dbReference>
<dbReference type="InterPro" id="IPR020843">
    <property type="entry name" value="ER"/>
</dbReference>
<dbReference type="InterPro" id="IPR011032">
    <property type="entry name" value="GroES-like_sf"/>
</dbReference>
<dbReference type="SUPFAM" id="SSF51735">
    <property type="entry name" value="NAD(P)-binding Rossmann-fold domains"/>
    <property type="match status" value="1"/>
</dbReference>
<evidence type="ECO:0000256" key="1">
    <source>
        <dbReference type="ARBA" id="ARBA00001947"/>
    </source>
</evidence>
<feature type="domain" description="Enoyl reductase (ER)" evidence="7">
    <location>
        <begin position="17"/>
        <end position="356"/>
    </location>
</feature>
<dbReference type="GO" id="GO:0008270">
    <property type="term" value="F:zinc ion binding"/>
    <property type="evidence" value="ECO:0007669"/>
    <property type="project" value="InterPro"/>
</dbReference>
<protein>
    <recommendedName>
        <fullName evidence="7">Enoyl reductase (ER) domain-containing protein</fullName>
    </recommendedName>
</protein>
<keyword evidence="5" id="KW-0560">Oxidoreductase</keyword>
<accession>A0AAE0TTG0</accession>
<reference evidence="8" key="1">
    <citation type="submission" date="2023-07" db="EMBL/GenBank/DDBJ databases">
        <title>Black Yeasts Isolated from many extreme environments.</title>
        <authorList>
            <person name="Coleine C."/>
            <person name="Stajich J.E."/>
            <person name="Selbmann L."/>
        </authorList>
    </citation>
    <scope>NUCLEOTIDE SEQUENCE</scope>
    <source>
        <strain evidence="8">CCFEE 5485</strain>
    </source>
</reference>
<evidence type="ECO:0000313" key="9">
    <source>
        <dbReference type="Proteomes" id="UP001274830"/>
    </source>
</evidence>
<dbReference type="Gene3D" id="3.40.50.720">
    <property type="entry name" value="NAD(P)-binding Rossmann-like Domain"/>
    <property type="match status" value="1"/>
</dbReference>
<keyword evidence="4 6" id="KW-0862">Zinc</keyword>
<comment type="cofactor">
    <cofactor evidence="1 6">
        <name>Zn(2+)</name>
        <dbReference type="ChEBI" id="CHEBI:29105"/>
    </cofactor>
</comment>
<dbReference type="Pfam" id="PF00107">
    <property type="entry name" value="ADH_zinc_N"/>
    <property type="match status" value="1"/>
</dbReference>
<evidence type="ECO:0000256" key="5">
    <source>
        <dbReference type="ARBA" id="ARBA00023002"/>
    </source>
</evidence>
<keyword evidence="3 6" id="KW-0479">Metal-binding</keyword>
<name>A0AAE0TTG0_9PEZI</name>
<sequence>MSQSLPSKMQAWKVHVGKPEPILEEVDVPKPGDGEMLVKILAAGVCHSDCTLLGMKEAPPGMNMRPQYTLGHEGAGEVVQLGQNVNDFKVGDKVAILIIPGCEESSCPVCSIGLQRLCHGNKSGNYGLGISDGFFAEYVNIMARAAVKVPDGVNMPIAAVAPDAVLTAYHAIRYTAEVQPHQTIAIYGLGGLGLNAVKIAQHLGVKRILVVDKRQETIDLAVGLGVAKEDAFCTGNSGSPSIEQFAAEKGVNIDTTIDFVGHGDTFQSAQFAVRAGGTMVQVGLISPTVTMIPLVTVLKGVTIKCHYNGSMEALRECMDLLAKGVIKPSVETGSMKTLPKVVKDLDEGKIKSRMVLVPDWTKA</sequence>
<dbReference type="Pfam" id="PF08240">
    <property type="entry name" value="ADH_N"/>
    <property type="match status" value="1"/>
</dbReference>
<dbReference type="Gene3D" id="3.90.180.10">
    <property type="entry name" value="Medium-chain alcohol dehydrogenases, catalytic domain"/>
    <property type="match status" value="1"/>
</dbReference>
<dbReference type="PANTHER" id="PTHR42940:SF8">
    <property type="entry name" value="VACUOLAR PROTEIN SORTING-ASSOCIATED PROTEIN 11"/>
    <property type="match status" value="1"/>
</dbReference>
<dbReference type="AlphaFoldDB" id="A0AAE0TTG0"/>
<dbReference type="InterPro" id="IPR002328">
    <property type="entry name" value="ADH_Zn_CS"/>
</dbReference>
<comment type="caution">
    <text evidence="8">The sequence shown here is derived from an EMBL/GenBank/DDBJ whole genome shotgun (WGS) entry which is preliminary data.</text>
</comment>
<evidence type="ECO:0000256" key="4">
    <source>
        <dbReference type="ARBA" id="ARBA00022833"/>
    </source>
</evidence>
<dbReference type="SUPFAM" id="SSF50129">
    <property type="entry name" value="GroES-like"/>
    <property type="match status" value="1"/>
</dbReference>
<dbReference type="Proteomes" id="UP001274830">
    <property type="component" value="Unassembled WGS sequence"/>
</dbReference>
<keyword evidence="9" id="KW-1185">Reference proteome</keyword>
<dbReference type="EMBL" id="JAUTXT010000054">
    <property type="protein sequence ID" value="KAK3670576.1"/>
    <property type="molecule type" value="Genomic_DNA"/>
</dbReference>
<evidence type="ECO:0000259" key="7">
    <source>
        <dbReference type="SMART" id="SM00829"/>
    </source>
</evidence>